<keyword evidence="1" id="KW-1133">Transmembrane helix</keyword>
<evidence type="ECO:0000256" key="1">
    <source>
        <dbReference type="SAM" id="Phobius"/>
    </source>
</evidence>
<reference evidence="2 3" key="1">
    <citation type="submission" date="2019-07" db="EMBL/GenBank/DDBJ databases">
        <authorList>
            <person name="Chang H.-W."/>
            <person name="Raman A."/>
            <person name="Venkatesh S."/>
            <person name="Gehrig J."/>
        </authorList>
    </citation>
    <scope>NUCLEOTIDE SEQUENCE [LARGE SCALE GENOMIC DNA]</scope>
    <source>
        <strain evidence="2">Bifidobacterium_pseudocatenulatum_LFYP_29</strain>
    </source>
</reference>
<comment type="caution">
    <text evidence="2">The sequence shown here is derived from an EMBL/GenBank/DDBJ whole genome shotgun (WGS) entry which is preliminary data.</text>
</comment>
<accession>A0AAX3IWJ3</accession>
<dbReference type="Proteomes" id="UP000331308">
    <property type="component" value="Unassembled WGS sequence"/>
</dbReference>
<protein>
    <submittedName>
        <fullName evidence="2">Lactose permease</fullName>
    </submittedName>
</protein>
<evidence type="ECO:0000313" key="3">
    <source>
        <dbReference type="Proteomes" id="UP000331308"/>
    </source>
</evidence>
<feature type="transmembrane region" description="Helical" evidence="1">
    <location>
        <begin position="96"/>
        <end position="113"/>
    </location>
</feature>
<proteinExistence type="predicted"/>
<gene>
    <name evidence="2" type="primary">lacS_1</name>
    <name evidence="2" type="ORF">BPLFYP29_00024</name>
</gene>
<organism evidence="2 3">
    <name type="scientific">Bifidobacterium pseudocatenulatum</name>
    <dbReference type="NCBI Taxonomy" id="28026"/>
    <lineage>
        <taxon>Bacteria</taxon>
        <taxon>Bacillati</taxon>
        <taxon>Actinomycetota</taxon>
        <taxon>Actinomycetes</taxon>
        <taxon>Bifidobacteriales</taxon>
        <taxon>Bifidobacteriaceae</taxon>
        <taxon>Bifidobacterium</taxon>
    </lineage>
</organism>
<keyword evidence="1" id="KW-0812">Transmembrane</keyword>
<evidence type="ECO:0000313" key="2">
    <source>
        <dbReference type="EMBL" id="VUX62187.1"/>
    </source>
</evidence>
<name>A0AAX3IWJ3_BIFPS</name>
<sequence>MALSGKLDEVGEADRWIWERLGHIWERLGCWTGSSQQPRRLIKTQILLAENLLEQGVGGALSNGIVGFIAVAAGMTGDATAADMTAANIHTFEVCAFYVPLDLIVLSLLVFMFKVKINEKMHAEIVEQLEAKLAAGEIPDEEVKTVETVEASTRRPRF</sequence>
<dbReference type="AlphaFoldDB" id="A0AAX3IWJ3"/>
<keyword evidence="1" id="KW-0472">Membrane</keyword>
<dbReference type="EMBL" id="CABHOD010000001">
    <property type="protein sequence ID" value="VUX62187.1"/>
    <property type="molecule type" value="Genomic_DNA"/>
</dbReference>